<reference evidence="1 2" key="1">
    <citation type="submission" date="2017-11" db="EMBL/GenBank/DDBJ databases">
        <authorList>
            <person name="Han C.G."/>
        </authorList>
    </citation>
    <scope>NUCLEOTIDE SEQUENCE [LARGE SCALE GENOMIC DNA]</scope>
    <source>
        <strain evidence="1 2">A8</strain>
    </source>
</reference>
<dbReference type="EMBL" id="PIDP01000010">
    <property type="protein sequence ID" value="PLM97859.1"/>
    <property type="molecule type" value="Genomic_DNA"/>
</dbReference>
<organism evidence="1 2">
    <name type="scientific">Klebsiella variicola</name>
    <dbReference type="NCBI Taxonomy" id="244366"/>
    <lineage>
        <taxon>Bacteria</taxon>
        <taxon>Pseudomonadati</taxon>
        <taxon>Pseudomonadota</taxon>
        <taxon>Gammaproteobacteria</taxon>
        <taxon>Enterobacterales</taxon>
        <taxon>Enterobacteriaceae</taxon>
        <taxon>Klebsiella/Raoultella group</taxon>
        <taxon>Klebsiella</taxon>
        <taxon>Klebsiella pneumoniae complex</taxon>
    </lineage>
</organism>
<evidence type="ECO:0000313" key="2">
    <source>
        <dbReference type="Proteomes" id="UP000234412"/>
    </source>
</evidence>
<protein>
    <submittedName>
        <fullName evidence="1">Uncharacterized protein</fullName>
    </submittedName>
</protein>
<reference evidence="1 2" key="2">
    <citation type="submission" date="2018-01" db="EMBL/GenBank/DDBJ databases">
        <title>Genomic study of Klebsiella pneumoniae.</title>
        <authorList>
            <person name="Yang Y."/>
            <person name="Bicalho R."/>
        </authorList>
    </citation>
    <scope>NUCLEOTIDE SEQUENCE [LARGE SCALE GENOMIC DNA]</scope>
    <source>
        <strain evidence="1 2">A8</strain>
    </source>
</reference>
<name>A0A2N4Z8H7_KLEVA</name>
<evidence type="ECO:0000313" key="1">
    <source>
        <dbReference type="EMBL" id="PLM97859.1"/>
    </source>
</evidence>
<dbReference type="AlphaFoldDB" id="A0A2N4Z8H7"/>
<accession>A0A2N4Z8H7</accession>
<proteinExistence type="predicted"/>
<comment type="caution">
    <text evidence="1">The sequence shown here is derived from an EMBL/GenBank/DDBJ whole genome shotgun (WGS) entry which is preliminary data.</text>
</comment>
<dbReference type="Proteomes" id="UP000234412">
    <property type="component" value="Unassembled WGS sequence"/>
</dbReference>
<sequence length="73" mass="8347">MMTHPHNHPLTYQTVTQGYCTCRNHPLRDNKQSYNHSAKLPDGRSGEIRLFTFSEVSGSVPRSGNKQSGVFRW</sequence>
<gene>
    <name evidence="1" type="ORF">CWN47_01195</name>
</gene>